<dbReference type="Gene3D" id="3.40.109.10">
    <property type="entry name" value="NADH Oxidase"/>
    <property type="match status" value="1"/>
</dbReference>
<accession>A0A173QZL5</accession>
<name>A0A173QZL5_PARDI</name>
<dbReference type="NCBIfam" id="NF047509">
    <property type="entry name" value="Rv3131_FMN_oxido"/>
    <property type="match status" value="1"/>
</dbReference>
<evidence type="ECO:0000313" key="2">
    <source>
        <dbReference type="Proteomes" id="UP000095591"/>
    </source>
</evidence>
<dbReference type="SUPFAM" id="SSF55469">
    <property type="entry name" value="FMN-dependent nitroreductase-like"/>
    <property type="match status" value="2"/>
</dbReference>
<dbReference type="AlphaFoldDB" id="A0A173QZL5"/>
<dbReference type="Proteomes" id="UP000095591">
    <property type="component" value="Unassembled WGS sequence"/>
</dbReference>
<dbReference type="EMBL" id="CYXP01000001">
    <property type="protein sequence ID" value="CUM71005.1"/>
    <property type="molecule type" value="Genomic_DNA"/>
</dbReference>
<organism evidence="1 2">
    <name type="scientific">Parabacteroides distasonis</name>
    <dbReference type="NCBI Taxonomy" id="823"/>
    <lineage>
        <taxon>Bacteria</taxon>
        <taxon>Pseudomonadati</taxon>
        <taxon>Bacteroidota</taxon>
        <taxon>Bacteroidia</taxon>
        <taxon>Bacteroidales</taxon>
        <taxon>Tannerellaceae</taxon>
        <taxon>Parabacteroides</taxon>
    </lineage>
</organism>
<gene>
    <name evidence="1" type="ORF">ERS852429_00141</name>
</gene>
<sequence>METGSLRISDIRPDFIYMMEQAVKAPSGHNTQPWLFRVQKDRIQILPDMSKSLPAVDPDNRELFISLGCATENLCIAAEAKGYTPLPFFSGSGEITVLLSEASMIKETSGLIEEISVRQTNRGIYSGEMIPSDQLSYLRNTPLEENISLHLWSKGEWEFDTLSSYIFAGNNRQMNDRLFKRELKSWMRFNKNHVRATSDGLSYAVFGAPNLPRLISETIMGSVLKAGIQNRGDKKKLDSSSHLALFALRTNTLPEWFALGRSLQRFLLRATEKNIAFAFLNQPCEVRDLSGLLAKDLSFTNEIPALILRLGYAKRKMPYSPRKSWRERLVP</sequence>
<protein>
    <submittedName>
        <fullName evidence="1">Putative NAD(P)H nitroreductase RV3131/MT3217</fullName>
    </submittedName>
</protein>
<proteinExistence type="predicted"/>
<evidence type="ECO:0000313" key="1">
    <source>
        <dbReference type="EMBL" id="CUM71005.1"/>
    </source>
</evidence>
<reference evidence="1 2" key="1">
    <citation type="submission" date="2015-09" db="EMBL/GenBank/DDBJ databases">
        <authorList>
            <consortium name="Pathogen Informatics"/>
        </authorList>
    </citation>
    <scope>NUCLEOTIDE SEQUENCE [LARGE SCALE GENOMIC DNA]</scope>
    <source>
        <strain evidence="1 2">2789STDY5608872</strain>
    </source>
</reference>
<dbReference type="InterPro" id="IPR000415">
    <property type="entry name" value="Nitroreductase-like"/>
</dbReference>
<dbReference type="GO" id="GO:0016491">
    <property type="term" value="F:oxidoreductase activity"/>
    <property type="evidence" value="ECO:0007669"/>
    <property type="project" value="InterPro"/>
</dbReference>
<dbReference type="RefSeq" id="WP_057318698.1">
    <property type="nucleotide sequence ID" value="NZ_CYXP01000001.1"/>
</dbReference>